<dbReference type="PANTHER" id="PTHR43853">
    <property type="entry name" value="3-KETOACYL-COA THIOLASE, PEROXISOMAL"/>
    <property type="match status" value="1"/>
</dbReference>
<dbReference type="NCBIfam" id="TIGR01930">
    <property type="entry name" value="AcCoA-C-Actrans"/>
    <property type="match status" value="1"/>
</dbReference>
<comment type="caution">
    <text evidence="14">The sequence shown here is derived from an EMBL/GenBank/DDBJ whole genome shotgun (WGS) entry which is preliminary data.</text>
</comment>
<dbReference type="Pfam" id="PF00108">
    <property type="entry name" value="Thiolase_N"/>
    <property type="match status" value="1"/>
</dbReference>
<evidence type="ECO:0008006" key="16">
    <source>
        <dbReference type="Google" id="ProtNLM"/>
    </source>
</evidence>
<evidence type="ECO:0000256" key="4">
    <source>
        <dbReference type="ARBA" id="ARBA00023315"/>
    </source>
</evidence>
<evidence type="ECO:0000256" key="11">
    <source>
        <dbReference type="RuleBase" id="RU003557"/>
    </source>
</evidence>
<evidence type="ECO:0000313" key="15">
    <source>
        <dbReference type="Proteomes" id="UP001195483"/>
    </source>
</evidence>
<dbReference type="AlphaFoldDB" id="A0AAE0TAS3"/>
<evidence type="ECO:0000256" key="5">
    <source>
        <dbReference type="ARBA" id="ARBA00036770"/>
    </source>
</evidence>
<name>A0AAE0TAS3_9BIVA</name>
<comment type="similarity">
    <text evidence="2 11">Belongs to the thiolase-like superfamily. Thiolase family.</text>
</comment>
<proteinExistence type="inferred from homology"/>
<dbReference type="GO" id="GO:0003985">
    <property type="term" value="F:acetyl-CoA C-acetyltransferase activity"/>
    <property type="evidence" value="ECO:0007669"/>
    <property type="project" value="UniProtKB-EC"/>
</dbReference>
<dbReference type="InterPro" id="IPR002347">
    <property type="entry name" value="SDR_fam"/>
</dbReference>
<gene>
    <name evidence="14" type="ORF">CHS0354_018533</name>
</gene>
<dbReference type="GO" id="GO:0050633">
    <property type="term" value="F:acetyl-CoA C-myristoyltransferase activity"/>
    <property type="evidence" value="ECO:0007669"/>
    <property type="project" value="UniProtKB-EC"/>
</dbReference>
<dbReference type="GO" id="GO:0005737">
    <property type="term" value="C:cytoplasm"/>
    <property type="evidence" value="ECO:0007669"/>
    <property type="project" value="UniProtKB-ARBA"/>
</dbReference>
<evidence type="ECO:0000259" key="13">
    <source>
        <dbReference type="Pfam" id="PF02803"/>
    </source>
</evidence>
<evidence type="ECO:0000256" key="10">
    <source>
        <dbReference type="ARBA" id="ARBA00049306"/>
    </source>
</evidence>
<organism evidence="14 15">
    <name type="scientific">Potamilus streckersoni</name>
    <dbReference type="NCBI Taxonomy" id="2493646"/>
    <lineage>
        <taxon>Eukaryota</taxon>
        <taxon>Metazoa</taxon>
        <taxon>Spiralia</taxon>
        <taxon>Lophotrochozoa</taxon>
        <taxon>Mollusca</taxon>
        <taxon>Bivalvia</taxon>
        <taxon>Autobranchia</taxon>
        <taxon>Heteroconchia</taxon>
        <taxon>Palaeoheterodonta</taxon>
        <taxon>Unionida</taxon>
        <taxon>Unionoidea</taxon>
        <taxon>Unionidae</taxon>
        <taxon>Ambleminae</taxon>
        <taxon>Lampsilini</taxon>
        <taxon>Potamilus</taxon>
    </lineage>
</organism>
<dbReference type="InterPro" id="IPR036291">
    <property type="entry name" value="NAD(P)-bd_dom_sf"/>
</dbReference>
<dbReference type="InterPro" id="IPR020613">
    <property type="entry name" value="Thiolase_CS"/>
</dbReference>
<comment type="pathway">
    <text evidence="1">Lipid metabolism.</text>
</comment>
<dbReference type="PROSITE" id="PS00099">
    <property type="entry name" value="THIOLASE_3"/>
    <property type="match status" value="1"/>
</dbReference>
<dbReference type="Gene3D" id="3.40.47.10">
    <property type="match status" value="2"/>
</dbReference>
<comment type="catalytic activity">
    <reaction evidence="9">
        <text>an acyl-CoA + acetyl-CoA = a 3-oxoacyl-CoA + CoA</text>
        <dbReference type="Rhea" id="RHEA:21564"/>
        <dbReference type="ChEBI" id="CHEBI:57287"/>
        <dbReference type="ChEBI" id="CHEBI:57288"/>
        <dbReference type="ChEBI" id="CHEBI:58342"/>
        <dbReference type="ChEBI" id="CHEBI:90726"/>
        <dbReference type="EC" id="2.3.1.16"/>
    </reaction>
    <physiologicalReaction direction="right-to-left" evidence="9">
        <dbReference type="Rhea" id="RHEA:21566"/>
    </physiologicalReaction>
</comment>
<dbReference type="Gene3D" id="3.40.50.720">
    <property type="entry name" value="NAD(P)-binding Rossmann-like Domain"/>
    <property type="match status" value="1"/>
</dbReference>
<dbReference type="SUPFAM" id="SSF51735">
    <property type="entry name" value="NAD(P)-binding Rossmann-fold domains"/>
    <property type="match status" value="1"/>
</dbReference>
<dbReference type="InterPro" id="IPR020617">
    <property type="entry name" value="Thiolase_C"/>
</dbReference>
<comment type="catalytic activity">
    <reaction evidence="6">
        <text>2 acetyl-CoA = acetoacetyl-CoA + CoA</text>
        <dbReference type="Rhea" id="RHEA:21036"/>
        <dbReference type="ChEBI" id="CHEBI:57286"/>
        <dbReference type="ChEBI" id="CHEBI:57287"/>
        <dbReference type="ChEBI" id="CHEBI:57288"/>
        <dbReference type="EC" id="2.3.1.9"/>
    </reaction>
    <physiologicalReaction direction="right-to-left" evidence="6">
        <dbReference type="Rhea" id="RHEA:21038"/>
    </physiologicalReaction>
</comment>
<dbReference type="Pfam" id="PF02803">
    <property type="entry name" value="Thiolase_C"/>
    <property type="match status" value="1"/>
</dbReference>
<dbReference type="GO" id="GO:0006635">
    <property type="term" value="P:fatty acid beta-oxidation"/>
    <property type="evidence" value="ECO:0007669"/>
    <property type="project" value="TreeGrafter"/>
</dbReference>
<dbReference type="SUPFAM" id="SSF53901">
    <property type="entry name" value="Thiolase-like"/>
    <property type="match status" value="2"/>
</dbReference>
<dbReference type="PANTHER" id="PTHR43853:SF2">
    <property type="entry name" value="3-OXOADIPYL-COA_3-OXO-5,6-DEHYDROSUBERYL-COA THIOLASE"/>
    <property type="match status" value="1"/>
</dbReference>
<comment type="catalytic activity">
    <reaction evidence="5">
        <text>3-oxo-(6Z,9Z,12Z,15Z,18Z,21Z)-tetracosahexaenoyl-CoA + CoA = (4Z,7Z,10Z,13Z,16Z,19Z)-docosahexaenoyl-CoA + acetyl-CoA</text>
        <dbReference type="Rhea" id="RHEA:39131"/>
        <dbReference type="ChEBI" id="CHEBI:57287"/>
        <dbReference type="ChEBI" id="CHEBI:57288"/>
        <dbReference type="ChEBI" id="CHEBI:74298"/>
        <dbReference type="ChEBI" id="CHEBI:74304"/>
    </reaction>
    <physiologicalReaction direction="left-to-right" evidence="5">
        <dbReference type="Rhea" id="RHEA:39132"/>
    </physiologicalReaction>
</comment>
<reference evidence="14" key="3">
    <citation type="submission" date="2023-05" db="EMBL/GenBank/DDBJ databases">
        <authorList>
            <person name="Smith C.H."/>
        </authorList>
    </citation>
    <scope>NUCLEOTIDE SEQUENCE</scope>
    <source>
        <strain evidence="14">CHS0354</strain>
        <tissue evidence="14">Mantle</tissue>
    </source>
</reference>
<dbReference type="InterPro" id="IPR050215">
    <property type="entry name" value="Thiolase-like_sf_Thiolase"/>
</dbReference>
<reference evidence="14" key="2">
    <citation type="journal article" date="2021" name="Genome Biol. Evol.">
        <title>Developing a high-quality reference genome for a parasitic bivalve with doubly uniparental inheritance (Bivalvia: Unionida).</title>
        <authorList>
            <person name="Smith C.H."/>
        </authorList>
    </citation>
    <scope>NUCLEOTIDE SEQUENCE</scope>
    <source>
        <strain evidence="14">CHS0354</strain>
        <tissue evidence="14">Mantle</tissue>
    </source>
</reference>
<feature type="domain" description="Thiolase N-terminal" evidence="12">
    <location>
        <begin position="1"/>
        <end position="107"/>
    </location>
</feature>
<evidence type="ECO:0000256" key="7">
    <source>
        <dbReference type="ARBA" id="ARBA00047485"/>
    </source>
</evidence>
<dbReference type="EMBL" id="JAEAOA010001141">
    <property type="protein sequence ID" value="KAK3606937.1"/>
    <property type="molecule type" value="Genomic_DNA"/>
</dbReference>
<dbReference type="InterPro" id="IPR020616">
    <property type="entry name" value="Thiolase_N"/>
</dbReference>
<evidence type="ECO:0000256" key="6">
    <source>
        <dbReference type="ARBA" id="ARBA00037000"/>
    </source>
</evidence>
<protein>
    <recommendedName>
        <fullName evidence="16">Acetyl-CoA acetyltransferase</fullName>
    </recommendedName>
</protein>
<feature type="domain" description="Thiolase C-terminal" evidence="13">
    <location>
        <begin position="114"/>
        <end position="236"/>
    </location>
</feature>
<keyword evidence="3 11" id="KW-0808">Transferase</keyword>
<dbReference type="GO" id="GO:0010124">
    <property type="term" value="P:phenylacetate catabolic process"/>
    <property type="evidence" value="ECO:0007669"/>
    <property type="project" value="TreeGrafter"/>
</dbReference>
<evidence type="ECO:0000256" key="2">
    <source>
        <dbReference type="ARBA" id="ARBA00010982"/>
    </source>
</evidence>
<dbReference type="Pfam" id="PF00106">
    <property type="entry name" value="adh_short"/>
    <property type="match status" value="1"/>
</dbReference>
<dbReference type="PROSITE" id="PS00737">
    <property type="entry name" value="THIOLASE_2"/>
    <property type="match status" value="1"/>
</dbReference>
<evidence type="ECO:0000259" key="12">
    <source>
        <dbReference type="Pfam" id="PF00108"/>
    </source>
</evidence>
<comment type="catalytic activity">
    <reaction evidence="8">
        <text>hexanoyl-CoA + acetyl-CoA = 3-oxooctanoyl-CoA + CoA</text>
        <dbReference type="Rhea" id="RHEA:31203"/>
        <dbReference type="ChEBI" id="CHEBI:57287"/>
        <dbReference type="ChEBI" id="CHEBI:57288"/>
        <dbReference type="ChEBI" id="CHEBI:62619"/>
        <dbReference type="ChEBI" id="CHEBI:62620"/>
    </reaction>
    <physiologicalReaction direction="right-to-left" evidence="8">
        <dbReference type="Rhea" id="RHEA:31205"/>
    </physiologicalReaction>
</comment>
<evidence type="ECO:0000256" key="1">
    <source>
        <dbReference type="ARBA" id="ARBA00005189"/>
    </source>
</evidence>
<evidence type="ECO:0000256" key="8">
    <source>
        <dbReference type="ARBA" id="ARBA00048001"/>
    </source>
</evidence>
<accession>A0AAE0TAS3</accession>
<evidence type="ECO:0000256" key="3">
    <source>
        <dbReference type="ARBA" id="ARBA00022679"/>
    </source>
</evidence>
<sequence length="300" mass="31933">MGVTAENIAEQYKISREEQDEFALKSQQKASAAQKAGKFKSEIVPVLLPQRKGDPIPADTDEYIKHDASSDGMTKLRPVFKKDGTVTAANASGINDGASALLVMSRETAAKLGLKILAVIKACATAGVDPSIMGTGPIPASRLCLKKAGWTVNDLDVIESNEAFAAQAISVNRELKWDLSKVNVNGGAIALGHPIGASGARILTTLLHEMNRTGAKKGLATMCIGGGQGIATAVERRRDYIMSKRTALVTGGTGGIGTEISKFLYRQGNKVIAVYHPSENITEWKHKTESEGFDIELLAR</sequence>
<comment type="catalytic activity">
    <reaction evidence="10">
        <text>3-oxohexadecanedioyl-CoA + CoA = tetradecanedioyl-CoA + acetyl-CoA</text>
        <dbReference type="Rhea" id="RHEA:40343"/>
        <dbReference type="ChEBI" id="CHEBI:57287"/>
        <dbReference type="ChEBI" id="CHEBI:57288"/>
        <dbReference type="ChEBI" id="CHEBI:77081"/>
        <dbReference type="ChEBI" id="CHEBI:77084"/>
    </reaction>
    <physiologicalReaction direction="left-to-right" evidence="10">
        <dbReference type="Rhea" id="RHEA:40344"/>
    </physiologicalReaction>
</comment>
<dbReference type="InterPro" id="IPR016039">
    <property type="entry name" value="Thiolase-like"/>
</dbReference>
<keyword evidence="4 11" id="KW-0012">Acyltransferase</keyword>
<dbReference type="InterPro" id="IPR020610">
    <property type="entry name" value="Thiolase_AS"/>
</dbReference>
<keyword evidence="15" id="KW-1185">Reference proteome</keyword>
<dbReference type="InterPro" id="IPR002155">
    <property type="entry name" value="Thiolase"/>
</dbReference>
<dbReference type="CDD" id="cd00751">
    <property type="entry name" value="thiolase"/>
    <property type="match status" value="1"/>
</dbReference>
<reference evidence="14" key="1">
    <citation type="journal article" date="2021" name="Genome Biol. Evol.">
        <title>A High-Quality Reference Genome for a Parasitic Bivalve with Doubly Uniparental Inheritance (Bivalvia: Unionida).</title>
        <authorList>
            <person name="Smith C.H."/>
        </authorList>
    </citation>
    <scope>NUCLEOTIDE SEQUENCE</scope>
    <source>
        <strain evidence="14">CHS0354</strain>
    </source>
</reference>
<comment type="catalytic activity">
    <reaction evidence="7">
        <text>tetradecanoyl-CoA + acetyl-CoA = 3-oxohexadecanoyl-CoA + CoA</text>
        <dbReference type="Rhea" id="RHEA:18161"/>
        <dbReference type="ChEBI" id="CHEBI:57287"/>
        <dbReference type="ChEBI" id="CHEBI:57288"/>
        <dbReference type="ChEBI" id="CHEBI:57349"/>
        <dbReference type="ChEBI" id="CHEBI:57385"/>
        <dbReference type="EC" id="2.3.1.155"/>
    </reaction>
    <physiologicalReaction direction="right-to-left" evidence="7">
        <dbReference type="Rhea" id="RHEA:18163"/>
    </physiologicalReaction>
</comment>
<dbReference type="Proteomes" id="UP001195483">
    <property type="component" value="Unassembled WGS sequence"/>
</dbReference>
<evidence type="ECO:0000313" key="14">
    <source>
        <dbReference type="EMBL" id="KAK3606937.1"/>
    </source>
</evidence>
<evidence type="ECO:0000256" key="9">
    <source>
        <dbReference type="ARBA" id="ARBA00049178"/>
    </source>
</evidence>